<accession>A0A8S5MEC9</accession>
<organism evidence="1">
    <name type="scientific">Siphoviridae sp. ctYh54</name>
    <dbReference type="NCBI Taxonomy" id="2826379"/>
    <lineage>
        <taxon>Viruses</taxon>
        <taxon>Duplodnaviria</taxon>
        <taxon>Heunggongvirae</taxon>
        <taxon>Uroviricota</taxon>
        <taxon>Caudoviricetes</taxon>
    </lineage>
</organism>
<protein>
    <submittedName>
        <fullName evidence="1">Uncharacterized protein</fullName>
    </submittedName>
</protein>
<reference evidence="1" key="1">
    <citation type="journal article" date="2021" name="Proc. Natl. Acad. Sci. U.S.A.">
        <title>A Catalog of Tens of Thousands of Viruses from Human Metagenomes Reveals Hidden Associations with Chronic Diseases.</title>
        <authorList>
            <person name="Tisza M.J."/>
            <person name="Buck C.B."/>
        </authorList>
    </citation>
    <scope>NUCLEOTIDE SEQUENCE</scope>
    <source>
        <strain evidence="1">CtYh54</strain>
    </source>
</reference>
<proteinExistence type="predicted"/>
<sequence>MEDSEERKLVSLQIIWMICQHLSLYQFWIKTLLENVVRLQF</sequence>
<evidence type="ECO:0000313" key="1">
    <source>
        <dbReference type="EMBL" id="DAD80528.1"/>
    </source>
</evidence>
<dbReference type="EMBL" id="BK014884">
    <property type="protein sequence ID" value="DAD80528.1"/>
    <property type="molecule type" value="Genomic_DNA"/>
</dbReference>
<name>A0A8S5MEC9_9CAUD</name>